<sequence>MTNNWIYDIDNFILESTPFEIEISPDSNAFPAISLIHIRSGLRIVVCKTPGPLCQLNIFVPTITYSDKGLPHTLEHLIFCGSKNFPHRGYLDALANKCISNGTNAYTAPDHTMYTFESAGEDGVINTLPVFLDGVFNPI</sequence>
<dbReference type="PANTHER" id="PTHR43016:SF16">
    <property type="entry name" value="METALLOPROTEASE, PUTATIVE (AFU_ORTHOLOGUE AFUA_4G07610)-RELATED"/>
    <property type="match status" value="1"/>
</dbReference>
<dbReference type="AlphaFoldDB" id="A0A1R1X3L2"/>
<dbReference type="InterPro" id="IPR011249">
    <property type="entry name" value="Metalloenz_LuxS/M16"/>
</dbReference>
<dbReference type="PANTHER" id="PTHR43016">
    <property type="entry name" value="PRESEQUENCE PROTEASE"/>
    <property type="match status" value="1"/>
</dbReference>
<comment type="caution">
    <text evidence="2">The sequence shown here is derived from an EMBL/GenBank/DDBJ whole genome shotgun (WGS) entry which is preliminary data.</text>
</comment>
<gene>
    <name evidence="2" type="ORF">AYI70_g11040</name>
</gene>
<proteinExistence type="predicted"/>
<evidence type="ECO:0000259" key="1">
    <source>
        <dbReference type="Pfam" id="PF00675"/>
    </source>
</evidence>
<dbReference type="OrthoDB" id="4953at2759"/>
<reference evidence="2 3" key="1">
    <citation type="submission" date="2017-01" db="EMBL/GenBank/DDBJ databases">
        <authorList>
            <person name="Mah S.A."/>
            <person name="Swanson W.J."/>
            <person name="Moy G.W."/>
            <person name="Vacquier V.D."/>
        </authorList>
    </citation>
    <scope>NUCLEOTIDE SEQUENCE [LARGE SCALE GENOMIC DNA]</scope>
    <source>
        <strain evidence="2 3">GSMNP</strain>
    </source>
</reference>
<name>A0A1R1X3L2_9FUNG</name>
<feature type="domain" description="Peptidase M16 N-terminal" evidence="1">
    <location>
        <begin position="68"/>
        <end position="136"/>
    </location>
</feature>
<organism evidence="2 3">
    <name type="scientific">Smittium culicis</name>
    <dbReference type="NCBI Taxonomy" id="133412"/>
    <lineage>
        <taxon>Eukaryota</taxon>
        <taxon>Fungi</taxon>
        <taxon>Fungi incertae sedis</taxon>
        <taxon>Zoopagomycota</taxon>
        <taxon>Kickxellomycotina</taxon>
        <taxon>Harpellomycetes</taxon>
        <taxon>Harpellales</taxon>
        <taxon>Legeriomycetaceae</taxon>
        <taxon>Smittium</taxon>
    </lineage>
</organism>
<evidence type="ECO:0000313" key="2">
    <source>
        <dbReference type="EMBL" id="OMJ09228.1"/>
    </source>
</evidence>
<dbReference type="InterPro" id="IPR011765">
    <property type="entry name" value="Pept_M16_N"/>
</dbReference>
<keyword evidence="3" id="KW-1185">Reference proteome</keyword>
<accession>A0A1R1X3L2</accession>
<dbReference type="Pfam" id="PF00675">
    <property type="entry name" value="Peptidase_M16"/>
    <property type="match status" value="1"/>
</dbReference>
<feature type="non-terminal residue" evidence="2">
    <location>
        <position position="139"/>
    </location>
</feature>
<evidence type="ECO:0000313" key="3">
    <source>
        <dbReference type="Proteomes" id="UP000187283"/>
    </source>
</evidence>
<dbReference type="Proteomes" id="UP000187283">
    <property type="component" value="Unassembled WGS sequence"/>
</dbReference>
<protein>
    <recommendedName>
        <fullName evidence="1">Peptidase M16 N-terminal domain-containing protein</fullName>
    </recommendedName>
</protein>
<dbReference type="Gene3D" id="3.30.830.10">
    <property type="entry name" value="Metalloenzyme, LuxS/M16 peptidase-like"/>
    <property type="match status" value="1"/>
</dbReference>
<dbReference type="GO" id="GO:0046872">
    <property type="term" value="F:metal ion binding"/>
    <property type="evidence" value="ECO:0007669"/>
    <property type="project" value="InterPro"/>
</dbReference>
<dbReference type="EMBL" id="LSSN01005533">
    <property type="protein sequence ID" value="OMJ09228.1"/>
    <property type="molecule type" value="Genomic_DNA"/>
</dbReference>
<dbReference type="STRING" id="133412.A0A1R1X3L2"/>
<dbReference type="SUPFAM" id="SSF63411">
    <property type="entry name" value="LuxS/MPP-like metallohydrolase"/>
    <property type="match status" value="1"/>
</dbReference>